<dbReference type="EMBL" id="JOKJ01000019">
    <property type="protein sequence ID" value="KEQ05554.1"/>
    <property type="molecule type" value="Genomic_DNA"/>
</dbReference>
<sequence length="97" mass="11505">MNKNYWRYQTDRNSEILRLLRRVDAQKNYLVNLKRNPLTRSEPVACKHDCDMAYMKEFEDLKRNFVDACTAIVKKQLAEDEKKLEAINVLLSDNPDV</sequence>
<dbReference type="Proteomes" id="UP000052167">
    <property type="component" value="Unassembled WGS sequence"/>
</dbReference>
<dbReference type="AlphaFoldDB" id="A0A922TAF6"/>
<comment type="caution">
    <text evidence="1">The sequence shown here is derived from an EMBL/GenBank/DDBJ whole genome shotgun (WGS) entry which is preliminary data.</text>
</comment>
<gene>
    <name evidence="1" type="ORF">GV68_08470</name>
</gene>
<proteinExistence type="predicted"/>
<protein>
    <submittedName>
        <fullName evidence="1">Uncharacterized protein</fullName>
    </submittedName>
</protein>
<reference evidence="1 2" key="1">
    <citation type="submission" date="2014-06" db="EMBL/GenBank/DDBJ databases">
        <title>Rhizobium pelagicum/R2-400B4.</title>
        <authorList>
            <person name="Kimes N.E."/>
            <person name="Lopez-Perez M."/>
        </authorList>
    </citation>
    <scope>NUCLEOTIDE SEQUENCE [LARGE SCALE GENOMIC DNA]</scope>
    <source>
        <strain evidence="1 2">R2-400B4</strain>
    </source>
</reference>
<organism evidence="1 2">
    <name type="scientific">Pseudorhizobium pelagicum</name>
    <dbReference type="NCBI Taxonomy" id="1509405"/>
    <lineage>
        <taxon>Bacteria</taxon>
        <taxon>Pseudomonadati</taxon>
        <taxon>Pseudomonadota</taxon>
        <taxon>Alphaproteobacteria</taxon>
        <taxon>Hyphomicrobiales</taxon>
        <taxon>Rhizobiaceae</taxon>
        <taxon>Rhizobium/Agrobacterium group</taxon>
        <taxon>Pseudorhizobium</taxon>
    </lineage>
</organism>
<accession>A0A922TAF6</accession>
<evidence type="ECO:0000313" key="2">
    <source>
        <dbReference type="Proteomes" id="UP000052167"/>
    </source>
</evidence>
<keyword evidence="2" id="KW-1185">Reference proteome</keyword>
<evidence type="ECO:0000313" key="1">
    <source>
        <dbReference type="EMBL" id="KEQ05554.1"/>
    </source>
</evidence>
<name>A0A922TAF6_9HYPH</name>